<accession>A0A7S2TD25</accession>
<proteinExistence type="predicted"/>
<evidence type="ECO:0000313" key="1">
    <source>
        <dbReference type="EMBL" id="CAD9724555.1"/>
    </source>
</evidence>
<sequence>MLFTDREEDVKGDGNLKTVFFNKREEFRDKIGPYELWSTVQNFGFNVHPDGACEVYHHGESFRGPFFLRLILHMHAKYVIWATEHHINHHAFAESEDEEEVEIRSRQEMPIHIVHDHLFKDFVSSLIGDIESQRDKLNLEKDKEAELDGHHRATIRKLKTISKVPVKDIQLSKRMTLTEQKTARGSVTKIQIDTNES</sequence>
<reference evidence="1" key="1">
    <citation type="submission" date="2021-01" db="EMBL/GenBank/DDBJ databases">
        <authorList>
            <person name="Corre E."/>
            <person name="Pelletier E."/>
            <person name="Niang G."/>
            <person name="Scheremetjew M."/>
            <person name="Finn R."/>
            <person name="Kale V."/>
            <person name="Holt S."/>
            <person name="Cochrane G."/>
            <person name="Meng A."/>
            <person name="Brown T."/>
            <person name="Cohen L."/>
        </authorList>
    </citation>
    <scope>NUCLEOTIDE SEQUENCE</scope>
    <source>
        <strain evidence="1">CCCM 845</strain>
    </source>
</reference>
<organism evidence="1">
    <name type="scientific">Prorocentrum micans</name>
    <name type="common">Red tide dinoflagellate</name>
    <dbReference type="NCBI Taxonomy" id="2945"/>
    <lineage>
        <taxon>Eukaryota</taxon>
        <taxon>Sar</taxon>
        <taxon>Alveolata</taxon>
        <taxon>Dinophyceae</taxon>
        <taxon>Prorocentrales</taxon>
        <taxon>Prorocentraceae</taxon>
        <taxon>Prorocentrum</taxon>
    </lineage>
</organism>
<name>A0A7S2TD25_PROMC</name>
<dbReference type="EMBL" id="HBHN01006247">
    <property type="protein sequence ID" value="CAD9724555.1"/>
    <property type="molecule type" value="Transcribed_RNA"/>
</dbReference>
<gene>
    <name evidence="1" type="ORF">PMIC02512_LOCUS1707</name>
</gene>
<protein>
    <submittedName>
        <fullName evidence="1">Uncharacterized protein</fullName>
    </submittedName>
</protein>
<dbReference type="AlphaFoldDB" id="A0A7S2TD25"/>